<evidence type="ECO:0000313" key="7">
    <source>
        <dbReference type="EMBL" id="KMK50434.1"/>
    </source>
</evidence>
<accession>A0A0J5P4R6</accession>
<comment type="similarity">
    <text evidence="1">Belongs to the 'phage' integrase family.</text>
</comment>
<dbReference type="AlphaFoldDB" id="A0A0J5P4R6"/>
<dbReference type="RefSeq" id="WP_047977981.1">
    <property type="nucleotide sequence ID" value="NZ_JWIZ01000111.1"/>
</dbReference>
<gene>
    <name evidence="7" type="ORF">RO21_11815</name>
</gene>
<keyword evidence="8" id="KW-1185">Reference proteome</keyword>
<dbReference type="Proteomes" id="UP000036270">
    <property type="component" value="Unassembled WGS sequence"/>
</dbReference>
<dbReference type="Gene3D" id="3.30.160.60">
    <property type="entry name" value="Classic Zinc Finger"/>
    <property type="match status" value="1"/>
</dbReference>
<dbReference type="InterPro" id="IPR002104">
    <property type="entry name" value="Integrase_catalytic"/>
</dbReference>
<dbReference type="Pfam" id="PF00589">
    <property type="entry name" value="Phage_integrase"/>
    <property type="match status" value="1"/>
</dbReference>
<dbReference type="InterPro" id="IPR044068">
    <property type="entry name" value="CB"/>
</dbReference>
<evidence type="ECO:0000259" key="6">
    <source>
        <dbReference type="PROSITE" id="PS51900"/>
    </source>
</evidence>
<dbReference type="InterPro" id="IPR015094">
    <property type="entry name" value="Integrase_lambda-typ_DNA-bd_N"/>
</dbReference>
<reference evidence="7 8" key="1">
    <citation type="submission" date="2014-12" db="EMBL/GenBank/DDBJ databases">
        <title>Reclassification of Actinobacillus muris as Muribacter muris.</title>
        <authorList>
            <person name="Christensen H."/>
            <person name="Nicklas W."/>
            <person name="Bisgaard M."/>
        </authorList>
    </citation>
    <scope>NUCLEOTIDE SEQUENCE [LARGE SCALE GENOMIC DNA]</scope>
    <source>
        <strain evidence="7 8">Ackerman80-443D</strain>
    </source>
</reference>
<sequence length="350" mass="40781">MGRPRKPQNINLPDNVYVRIDKRSGKPIKRYFYRLYGKTEKSLGTNFNLACLEAIKLNLEKEPKGAVITFNRVANRYKDDIIPLKKPNTQKANLNGLKPLLEFFNGAPLEQIKSSHIRQYLDWRKETKAAANNEYMLFHHIWQKAREWGYTEKVCPTEGVSRYPIKQRETYIDDTIFHLVYQYCNQDLKDLMDIAYLTGQRPIDVVNIQRSHILNGYLHIVQEKTAAKLRIEIKGQLKTILERRLEDGKEYLFYTRLGSRFTPNYVSNAFARVREHTAQKHPEYAEALNAFQFRDLRAKSGTDKAMLFGMNAAREHLGHTTEKMTKTYIRLAPIIPPLETSVSEPEKTGE</sequence>
<comment type="caution">
    <text evidence="7">The sequence shown here is derived from an EMBL/GenBank/DDBJ whole genome shotgun (WGS) entry which is preliminary data.</text>
</comment>
<dbReference type="InterPro" id="IPR011010">
    <property type="entry name" value="DNA_brk_join_enz"/>
</dbReference>
<dbReference type="SUPFAM" id="SSF56349">
    <property type="entry name" value="DNA breaking-rejoining enzymes"/>
    <property type="match status" value="1"/>
</dbReference>
<dbReference type="GO" id="GO:0008907">
    <property type="term" value="F:integrase activity"/>
    <property type="evidence" value="ECO:0007669"/>
    <property type="project" value="InterPro"/>
</dbReference>
<organism evidence="7 8">
    <name type="scientific">Muribacter muris</name>
    <dbReference type="NCBI Taxonomy" id="67855"/>
    <lineage>
        <taxon>Bacteria</taxon>
        <taxon>Pseudomonadati</taxon>
        <taxon>Pseudomonadota</taxon>
        <taxon>Gammaproteobacteria</taxon>
        <taxon>Pasteurellales</taxon>
        <taxon>Pasteurellaceae</taxon>
        <taxon>Muribacter</taxon>
    </lineage>
</organism>
<evidence type="ECO:0000256" key="3">
    <source>
        <dbReference type="ARBA" id="ARBA00023125"/>
    </source>
</evidence>
<protein>
    <submittedName>
        <fullName evidence="7">Integrase</fullName>
    </submittedName>
</protein>
<evidence type="ECO:0000313" key="8">
    <source>
        <dbReference type="Proteomes" id="UP000036270"/>
    </source>
</evidence>
<dbReference type="GO" id="GO:0006310">
    <property type="term" value="P:DNA recombination"/>
    <property type="evidence" value="ECO:0007669"/>
    <property type="project" value="UniProtKB-KW"/>
</dbReference>
<dbReference type="Gene3D" id="1.10.443.10">
    <property type="entry name" value="Intergrase catalytic core"/>
    <property type="match status" value="1"/>
</dbReference>
<keyword evidence="2" id="KW-0229">DNA integration</keyword>
<dbReference type="GO" id="GO:0003677">
    <property type="term" value="F:DNA binding"/>
    <property type="evidence" value="ECO:0007669"/>
    <property type="project" value="UniProtKB-UniRule"/>
</dbReference>
<dbReference type="STRING" id="67855.RO21_11815"/>
<dbReference type="PROSITE" id="PS51900">
    <property type="entry name" value="CB"/>
    <property type="match status" value="1"/>
</dbReference>
<keyword evidence="4" id="KW-0233">DNA recombination</keyword>
<name>A0A0J5P4R6_9PAST</name>
<evidence type="ECO:0000256" key="5">
    <source>
        <dbReference type="PROSITE-ProRule" id="PRU01248"/>
    </source>
</evidence>
<dbReference type="Gene3D" id="1.10.150.130">
    <property type="match status" value="1"/>
</dbReference>
<evidence type="ECO:0000256" key="1">
    <source>
        <dbReference type="ARBA" id="ARBA00008857"/>
    </source>
</evidence>
<feature type="domain" description="Core-binding (CB)" evidence="6">
    <location>
        <begin position="68"/>
        <end position="143"/>
    </location>
</feature>
<evidence type="ECO:0000256" key="2">
    <source>
        <dbReference type="ARBA" id="ARBA00022908"/>
    </source>
</evidence>
<dbReference type="PATRIC" id="fig|67855.3.peg.136"/>
<dbReference type="EMBL" id="JWIZ01000111">
    <property type="protein sequence ID" value="KMK50434.1"/>
    <property type="molecule type" value="Genomic_DNA"/>
</dbReference>
<dbReference type="InterPro" id="IPR013762">
    <property type="entry name" value="Integrase-like_cat_sf"/>
</dbReference>
<keyword evidence="3 5" id="KW-0238">DNA-binding</keyword>
<proteinExistence type="inferred from homology"/>
<dbReference type="InterPro" id="IPR010998">
    <property type="entry name" value="Integrase_recombinase_N"/>
</dbReference>
<evidence type="ECO:0000256" key="4">
    <source>
        <dbReference type="ARBA" id="ARBA00023172"/>
    </source>
</evidence>
<dbReference type="Pfam" id="PF09003">
    <property type="entry name" value="Arm-DNA-bind_1"/>
    <property type="match status" value="1"/>
</dbReference>